<feature type="compositionally biased region" description="Polar residues" evidence="8">
    <location>
        <begin position="162"/>
        <end position="178"/>
    </location>
</feature>
<evidence type="ECO:0000256" key="7">
    <source>
        <dbReference type="ARBA" id="ARBA00023049"/>
    </source>
</evidence>
<feature type="compositionally biased region" description="Basic residues" evidence="8">
    <location>
        <begin position="31"/>
        <end position="45"/>
    </location>
</feature>
<dbReference type="PANTHER" id="PTHR11733">
    <property type="entry name" value="ZINC METALLOPROTEASE FAMILY M13 NEPRILYSIN-RELATED"/>
    <property type="match status" value="1"/>
</dbReference>
<evidence type="ECO:0000256" key="1">
    <source>
        <dbReference type="ARBA" id="ARBA00001947"/>
    </source>
</evidence>
<keyword evidence="6" id="KW-0862">Zinc</keyword>
<keyword evidence="9" id="KW-0472">Membrane</keyword>
<keyword evidence="4" id="KW-0479">Metal-binding</keyword>
<evidence type="ECO:0000256" key="5">
    <source>
        <dbReference type="ARBA" id="ARBA00022801"/>
    </source>
</evidence>
<evidence type="ECO:0000313" key="13">
    <source>
        <dbReference type="Proteomes" id="UP000821866"/>
    </source>
</evidence>
<feature type="region of interest" description="Disordered" evidence="8">
    <location>
        <begin position="239"/>
        <end position="311"/>
    </location>
</feature>
<feature type="compositionally biased region" description="Basic and acidic residues" evidence="8">
    <location>
        <begin position="20"/>
        <end position="30"/>
    </location>
</feature>
<dbReference type="AlphaFoldDB" id="A0A9J6F693"/>
<dbReference type="Pfam" id="PF01431">
    <property type="entry name" value="Peptidase_M13"/>
    <property type="match status" value="1"/>
</dbReference>
<dbReference type="Gene3D" id="3.40.390.10">
    <property type="entry name" value="Collagenase (Catalytic Domain)"/>
    <property type="match status" value="1"/>
</dbReference>
<protein>
    <recommendedName>
        <fullName evidence="14">M13 family peptidase</fullName>
    </recommendedName>
</protein>
<dbReference type="InterPro" id="IPR042089">
    <property type="entry name" value="Peptidase_M13_dom_2"/>
</dbReference>
<keyword evidence="5" id="KW-0378">Hydrolase</keyword>
<keyword evidence="9" id="KW-0812">Transmembrane</keyword>
<organism evidence="12 13">
    <name type="scientific">Rhipicephalus microplus</name>
    <name type="common">Cattle tick</name>
    <name type="synonym">Boophilus microplus</name>
    <dbReference type="NCBI Taxonomy" id="6941"/>
    <lineage>
        <taxon>Eukaryota</taxon>
        <taxon>Metazoa</taxon>
        <taxon>Ecdysozoa</taxon>
        <taxon>Arthropoda</taxon>
        <taxon>Chelicerata</taxon>
        <taxon>Arachnida</taxon>
        <taxon>Acari</taxon>
        <taxon>Parasitiformes</taxon>
        <taxon>Ixodida</taxon>
        <taxon>Ixodoidea</taxon>
        <taxon>Ixodidae</taxon>
        <taxon>Rhipicephalinae</taxon>
        <taxon>Rhipicephalus</taxon>
        <taxon>Boophilus</taxon>
    </lineage>
</organism>
<dbReference type="GO" id="GO:0016485">
    <property type="term" value="P:protein processing"/>
    <property type="evidence" value="ECO:0007669"/>
    <property type="project" value="TreeGrafter"/>
</dbReference>
<keyword evidence="13" id="KW-1185">Reference proteome</keyword>
<dbReference type="PROSITE" id="PS51885">
    <property type="entry name" value="NEPRILYSIN"/>
    <property type="match status" value="1"/>
</dbReference>
<comment type="similarity">
    <text evidence="2">Belongs to the peptidase M13 family.</text>
</comment>
<dbReference type="InterPro" id="IPR024079">
    <property type="entry name" value="MetalloPept_cat_dom_sf"/>
</dbReference>
<evidence type="ECO:0000256" key="3">
    <source>
        <dbReference type="ARBA" id="ARBA00022670"/>
    </source>
</evidence>
<evidence type="ECO:0000313" key="12">
    <source>
        <dbReference type="EMBL" id="KAH8042121.1"/>
    </source>
</evidence>
<keyword evidence="9" id="KW-1133">Transmembrane helix</keyword>
<proteinExistence type="inferred from homology"/>
<evidence type="ECO:0000256" key="4">
    <source>
        <dbReference type="ARBA" id="ARBA00022723"/>
    </source>
</evidence>
<feature type="compositionally biased region" description="Low complexity" evidence="8">
    <location>
        <begin position="61"/>
        <end position="91"/>
    </location>
</feature>
<feature type="transmembrane region" description="Helical" evidence="9">
    <location>
        <begin position="376"/>
        <end position="395"/>
    </location>
</feature>
<evidence type="ECO:0000256" key="2">
    <source>
        <dbReference type="ARBA" id="ARBA00007357"/>
    </source>
</evidence>
<dbReference type="GO" id="GO:0005886">
    <property type="term" value="C:plasma membrane"/>
    <property type="evidence" value="ECO:0007669"/>
    <property type="project" value="TreeGrafter"/>
</dbReference>
<evidence type="ECO:0008006" key="14">
    <source>
        <dbReference type="Google" id="ProtNLM"/>
    </source>
</evidence>
<keyword evidence="7" id="KW-0482">Metalloprotease</keyword>
<dbReference type="PANTHER" id="PTHR11733:SF241">
    <property type="entry name" value="GH26575P-RELATED"/>
    <property type="match status" value="1"/>
</dbReference>
<comment type="cofactor">
    <cofactor evidence="1">
        <name>Zn(2+)</name>
        <dbReference type="ChEBI" id="CHEBI:29105"/>
    </cofactor>
</comment>
<reference evidence="12" key="2">
    <citation type="submission" date="2021-09" db="EMBL/GenBank/DDBJ databases">
        <authorList>
            <person name="Jia N."/>
            <person name="Wang J."/>
            <person name="Shi W."/>
            <person name="Du L."/>
            <person name="Sun Y."/>
            <person name="Zhan W."/>
            <person name="Jiang J."/>
            <person name="Wang Q."/>
            <person name="Zhang B."/>
            <person name="Ji P."/>
            <person name="Sakyi L.B."/>
            <person name="Cui X."/>
            <person name="Yuan T."/>
            <person name="Jiang B."/>
            <person name="Yang W."/>
            <person name="Lam T.T.-Y."/>
            <person name="Chang Q."/>
            <person name="Ding S."/>
            <person name="Wang X."/>
            <person name="Zhu J."/>
            <person name="Ruan X."/>
            <person name="Zhao L."/>
            <person name="Wei J."/>
            <person name="Que T."/>
            <person name="Du C."/>
            <person name="Cheng J."/>
            <person name="Dai P."/>
            <person name="Han X."/>
            <person name="Huang E."/>
            <person name="Gao Y."/>
            <person name="Liu J."/>
            <person name="Shao H."/>
            <person name="Ye R."/>
            <person name="Li L."/>
            <person name="Wei W."/>
            <person name="Wang X."/>
            <person name="Wang C."/>
            <person name="Huo Q."/>
            <person name="Li W."/>
            <person name="Guo W."/>
            <person name="Chen H."/>
            <person name="Chen S."/>
            <person name="Zhou L."/>
            <person name="Zhou L."/>
            <person name="Ni X."/>
            <person name="Tian J."/>
            <person name="Zhou Y."/>
            <person name="Sheng Y."/>
            <person name="Liu T."/>
            <person name="Pan Y."/>
            <person name="Xia L."/>
            <person name="Li J."/>
            <person name="Zhao F."/>
            <person name="Cao W."/>
        </authorList>
    </citation>
    <scope>NUCLEOTIDE SEQUENCE</scope>
    <source>
        <strain evidence="12">Rmic-2018</strain>
        <tissue evidence="12">Larvae</tissue>
    </source>
</reference>
<dbReference type="InterPro" id="IPR018497">
    <property type="entry name" value="Peptidase_M13_C"/>
</dbReference>
<feature type="compositionally biased region" description="Polar residues" evidence="8">
    <location>
        <begin position="1"/>
        <end position="18"/>
    </location>
</feature>
<comment type="caution">
    <text evidence="12">The sequence shown here is derived from an EMBL/GenBank/DDBJ whole genome shotgun (WGS) entry which is preliminary data.</text>
</comment>
<dbReference type="GO" id="GO:0046872">
    <property type="term" value="F:metal ion binding"/>
    <property type="evidence" value="ECO:0007669"/>
    <property type="project" value="UniProtKB-KW"/>
</dbReference>
<reference evidence="12" key="1">
    <citation type="journal article" date="2020" name="Cell">
        <title>Large-Scale Comparative Analyses of Tick Genomes Elucidate Their Genetic Diversity and Vector Capacities.</title>
        <authorList>
            <consortium name="Tick Genome and Microbiome Consortium (TIGMIC)"/>
            <person name="Jia N."/>
            <person name="Wang J."/>
            <person name="Shi W."/>
            <person name="Du L."/>
            <person name="Sun Y."/>
            <person name="Zhan W."/>
            <person name="Jiang J.F."/>
            <person name="Wang Q."/>
            <person name="Zhang B."/>
            <person name="Ji P."/>
            <person name="Bell-Sakyi L."/>
            <person name="Cui X.M."/>
            <person name="Yuan T.T."/>
            <person name="Jiang B.G."/>
            <person name="Yang W.F."/>
            <person name="Lam T.T."/>
            <person name="Chang Q.C."/>
            <person name="Ding S.J."/>
            <person name="Wang X.J."/>
            <person name="Zhu J.G."/>
            <person name="Ruan X.D."/>
            <person name="Zhao L."/>
            <person name="Wei J.T."/>
            <person name="Ye R.Z."/>
            <person name="Que T.C."/>
            <person name="Du C.H."/>
            <person name="Zhou Y.H."/>
            <person name="Cheng J.X."/>
            <person name="Dai P.F."/>
            <person name="Guo W.B."/>
            <person name="Han X.H."/>
            <person name="Huang E.J."/>
            <person name="Li L.F."/>
            <person name="Wei W."/>
            <person name="Gao Y.C."/>
            <person name="Liu J.Z."/>
            <person name="Shao H.Z."/>
            <person name="Wang X."/>
            <person name="Wang C.C."/>
            <person name="Yang T.C."/>
            <person name="Huo Q.B."/>
            <person name="Li W."/>
            <person name="Chen H.Y."/>
            <person name="Chen S.E."/>
            <person name="Zhou L.G."/>
            <person name="Ni X.B."/>
            <person name="Tian J.H."/>
            <person name="Sheng Y."/>
            <person name="Liu T."/>
            <person name="Pan Y.S."/>
            <person name="Xia L.Y."/>
            <person name="Li J."/>
            <person name="Zhao F."/>
            <person name="Cao W.C."/>
        </authorList>
    </citation>
    <scope>NUCLEOTIDE SEQUENCE</scope>
    <source>
        <strain evidence="12">Rmic-2018</strain>
    </source>
</reference>
<dbReference type="Proteomes" id="UP000821866">
    <property type="component" value="Chromosome 1"/>
</dbReference>
<gene>
    <name evidence="12" type="ORF">HPB51_021205</name>
</gene>
<dbReference type="Gene3D" id="1.10.1380.10">
    <property type="entry name" value="Neutral endopeptidase , domain2"/>
    <property type="match status" value="1"/>
</dbReference>
<dbReference type="InterPro" id="IPR000718">
    <property type="entry name" value="Peptidase_M13"/>
</dbReference>
<dbReference type="Pfam" id="PF05649">
    <property type="entry name" value="Peptidase_M13_N"/>
    <property type="match status" value="1"/>
</dbReference>
<keyword evidence="3" id="KW-0645">Protease</keyword>
<feature type="domain" description="Peptidase M13 N-terminal" evidence="11">
    <location>
        <begin position="433"/>
        <end position="806"/>
    </location>
</feature>
<evidence type="ECO:0000256" key="8">
    <source>
        <dbReference type="SAM" id="MobiDB-lite"/>
    </source>
</evidence>
<name>A0A9J6F693_RHIMP</name>
<evidence type="ECO:0000256" key="6">
    <source>
        <dbReference type="ARBA" id="ARBA00022833"/>
    </source>
</evidence>
<accession>A0A9J6F693</accession>
<feature type="region of interest" description="Disordered" evidence="8">
    <location>
        <begin position="152"/>
        <end position="182"/>
    </location>
</feature>
<evidence type="ECO:0000259" key="11">
    <source>
        <dbReference type="Pfam" id="PF05649"/>
    </source>
</evidence>
<dbReference type="InterPro" id="IPR008753">
    <property type="entry name" value="Peptidase_M13_N"/>
</dbReference>
<dbReference type="SUPFAM" id="SSF55486">
    <property type="entry name" value="Metalloproteases ('zincins'), catalytic domain"/>
    <property type="match status" value="1"/>
</dbReference>
<sequence>MSTDQNKPSDSSNDTTAMMRQKEPKSESQKKQKKRKKRKKSSRHRSSTDEKSDVSALTHDSTTSRTSATLTPTSTFVTPSATSTSRRASSVSTLPVFESSAVPIHSTEALVFPLRKDSTVCGDKLPQGTPTTIPGSEGPRQLSEALTKTTLGEPLPSDGSGVPTSSEAILPGKQSSSRKWGGSLFDLSPSTRIDDTTTAVAGLRPKSVFQLFGQWAQPVLPQRTGVASNAAIPQNQCDHGFVPSNTGGSGASTPPVAGHGKSGASGSRLPLMAAVRGHSAAASQPDGRGLMDPLRAPQKGQPSSGVGGARKCRSCKSREMGYSYFTSETQCNRESKKARTTFNWSGLESMQNLQCRLPDSTATSPRSRAAFCETTLIAAGFCLFWAAFAIIMILMRERRGASDDNGNPLCQTDDCIQHAMLLANITSASTVGPCDDFSKYVCSVLSPSDRFQKSGGHYASSSAMDAIIYGWYEGLEETLNAGVSHLPIGIKALEMYAACIAEPSRYRTNPAEFLRFLKDIGLSWPEPPPEDVDALSVFVSLTFDFEAPAWFSVDISESRDQKHWRLVISPDGYLPILLVQQRGILKSGGFPSYWRRIWNALVPDVAPPGEDELEHDRRAMEDILSKLRGAASSPQKETTPLSLRDIGGYTNPMSSSRWLDALNKTLPLPVTTATEVYITDVAYVRTVGSLFAKYNDRQLVRHLSWLFVQLYGPVADPRLLVDRHGSDEVAKASRALFCGSNVEISYKLLVSMLFFVSSISVPDRTLVDACFESLIVTGVDKVANSSWLDVDSKILAGDKVKAVEARVWPDEILVKTNFLERIYEEFPEGRTSFAAYWVESRRNIRNLKRRKLYRLLSTQPPSFREPYLSYDATLNRVLFAMSALVRPLLYRNGTKGMLYGGIGFLMALEIVRSLDVAGLRWDPNGNLAADFILSKSSMEEYGERATCYGPERNVSAFPEVPALEVAYAAFQQKLKTDGRRYRIGYNFTEEQVFF</sequence>
<dbReference type="VEuPathDB" id="VectorBase:LOC119161562"/>
<feature type="region of interest" description="Disordered" evidence="8">
    <location>
        <begin position="1"/>
        <end position="91"/>
    </location>
</feature>
<evidence type="ECO:0000256" key="9">
    <source>
        <dbReference type="SAM" id="Phobius"/>
    </source>
</evidence>
<feature type="domain" description="Peptidase M13 C-terminal" evidence="10">
    <location>
        <begin position="870"/>
        <end position="947"/>
    </location>
</feature>
<evidence type="ECO:0000259" key="10">
    <source>
        <dbReference type="Pfam" id="PF01431"/>
    </source>
</evidence>
<dbReference type="EMBL" id="JABSTU010000001">
    <property type="protein sequence ID" value="KAH8042121.1"/>
    <property type="molecule type" value="Genomic_DNA"/>
</dbReference>
<dbReference type="GO" id="GO:0004222">
    <property type="term" value="F:metalloendopeptidase activity"/>
    <property type="evidence" value="ECO:0007669"/>
    <property type="project" value="InterPro"/>
</dbReference>